<feature type="chain" id="PRO_5037426414" evidence="1">
    <location>
        <begin position="24"/>
        <end position="70"/>
    </location>
</feature>
<sequence length="70" mass="7370">MKQTMVFMMLMAVLALFAGGVSSAPNPDPKVNFQALKKVGKTVKKVFGAASAAATAHELYQSAKNRGQQG</sequence>
<evidence type="ECO:0000256" key="1">
    <source>
        <dbReference type="SAM" id="SignalP"/>
    </source>
</evidence>
<dbReference type="Proteomes" id="UP000814243">
    <property type="component" value="Unassembled WGS sequence"/>
</dbReference>
<comment type="caution">
    <text evidence="2">The sequence shown here is derived from an EMBL/GenBank/DDBJ whole genome shotgun (WGS) entry which is preliminary data.</text>
</comment>
<dbReference type="AlphaFoldDB" id="A0A922SB33"/>
<proteinExistence type="predicted"/>
<organism evidence="2 3">
    <name type="scientific">Spodoptera exigua</name>
    <name type="common">Beet armyworm</name>
    <name type="synonym">Noctua fulgens</name>
    <dbReference type="NCBI Taxonomy" id="7107"/>
    <lineage>
        <taxon>Eukaryota</taxon>
        <taxon>Metazoa</taxon>
        <taxon>Ecdysozoa</taxon>
        <taxon>Arthropoda</taxon>
        <taxon>Hexapoda</taxon>
        <taxon>Insecta</taxon>
        <taxon>Pterygota</taxon>
        <taxon>Neoptera</taxon>
        <taxon>Endopterygota</taxon>
        <taxon>Lepidoptera</taxon>
        <taxon>Glossata</taxon>
        <taxon>Ditrysia</taxon>
        <taxon>Noctuoidea</taxon>
        <taxon>Noctuidae</taxon>
        <taxon>Amphipyrinae</taxon>
        <taxon>Spodoptera</taxon>
    </lineage>
</organism>
<dbReference type="GO" id="GO:0005576">
    <property type="term" value="C:extracellular region"/>
    <property type="evidence" value="ECO:0007669"/>
    <property type="project" value="InterPro"/>
</dbReference>
<name>A0A922SB33_SPOEX</name>
<evidence type="ECO:0000313" key="2">
    <source>
        <dbReference type="EMBL" id="KAH9631232.1"/>
    </source>
</evidence>
<keyword evidence="1" id="KW-0732">Signal</keyword>
<dbReference type="InterPro" id="IPR037043">
    <property type="entry name" value="Moricin_sf"/>
</dbReference>
<evidence type="ECO:0000313" key="3">
    <source>
        <dbReference type="Proteomes" id="UP000814243"/>
    </source>
</evidence>
<feature type="signal peptide" evidence="1">
    <location>
        <begin position="1"/>
        <end position="23"/>
    </location>
</feature>
<dbReference type="Gene3D" id="1.20.5.750">
    <property type="entry name" value="Moricin domain"/>
    <property type="match status" value="1"/>
</dbReference>
<dbReference type="GO" id="GO:0042742">
    <property type="term" value="P:defense response to bacterium"/>
    <property type="evidence" value="ECO:0007669"/>
    <property type="project" value="InterPro"/>
</dbReference>
<accession>A0A922SB33</accession>
<reference evidence="2" key="1">
    <citation type="journal article" date="2021" name="G3 (Bethesda)">
        <title>Genome and transcriptome analysis of the beet armyworm Spodoptera exigua reveals targets for pest control. .</title>
        <authorList>
            <person name="Simon S."/>
            <person name="Breeschoten T."/>
            <person name="Jansen H.J."/>
            <person name="Dirks R.P."/>
            <person name="Schranz M.E."/>
            <person name="Ros V.I.D."/>
        </authorList>
    </citation>
    <scope>NUCLEOTIDE SEQUENCE</scope>
    <source>
        <strain evidence="2">TB_SE_WUR_2020</strain>
    </source>
</reference>
<gene>
    <name evidence="2" type="ORF">HF086_013279</name>
</gene>
<dbReference type="Pfam" id="PF06451">
    <property type="entry name" value="Moricin"/>
    <property type="match status" value="1"/>
</dbReference>
<dbReference type="EMBL" id="JACEFF010000771">
    <property type="protein sequence ID" value="KAH9631232.1"/>
    <property type="molecule type" value="Genomic_DNA"/>
</dbReference>
<dbReference type="InterPro" id="IPR009456">
    <property type="entry name" value="Moricin_fam"/>
</dbReference>
<protein>
    <submittedName>
        <fullName evidence="2">Uncharacterized protein</fullName>
    </submittedName>
</protein>